<evidence type="ECO:0000256" key="9">
    <source>
        <dbReference type="RuleBase" id="RU361205"/>
    </source>
</evidence>
<dbReference type="InterPro" id="IPR011005">
    <property type="entry name" value="Dihydropteroate_synth-like_sf"/>
</dbReference>
<evidence type="ECO:0000256" key="3">
    <source>
        <dbReference type="ARBA" id="ARBA00004763"/>
    </source>
</evidence>
<dbReference type="Proteomes" id="UP000515240">
    <property type="component" value="Chromosome"/>
</dbReference>
<accession>A0A7G5EP80</accession>
<comment type="pathway">
    <text evidence="3 9">Cofactor biosynthesis; tetrahydrofolate biosynthesis; 7,8-dihydrofolate from 2-amino-4-hydroxy-6-hydroxymethyl-7,8-dihydropteridine diphosphate and 4-aminobenzoate: step 1/2.</text>
</comment>
<comment type="cofactor">
    <cofactor evidence="2 9">
        <name>Mg(2+)</name>
        <dbReference type="ChEBI" id="CHEBI:18420"/>
    </cofactor>
</comment>
<sequence length="286" mass="30519">MMRHWQTTRFRIDLAQPQVMGIVNVTPDSFSDGGSHEGVSAAMAHAEQLLADGAHMLDIGGESTRPGSPAVPLDEELRRVLPVVKAAVALQVPISVDTYKPEVMQAVLDLGADIINDIWALRQPGAQAVVAGHPQCGVCLMHMHANPQTMHQQHMAAQGDVTAEVLEFLQTHTRNLEALGVQAGRIVWDAGTGFGKSLGQNFALLQQQPRLAAAGYPLLAGWSRKGSLGKITGRLVTERMPASIAAALLSVEHGAAIVRVHDVRETCDALAVLQAMRAPQALDLQG</sequence>
<reference evidence="11 12" key="1">
    <citation type="journal article" date="2020" name="G3 (Bethesda)">
        <title>CeMbio - The Caenorhabditis elegans Microbiome Resource.</title>
        <authorList>
            <person name="Dirksen P."/>
            <person name="Assie A."/>
            <person name="Zimmermann J."/>
            <person name="Zhang F."/>
            <person name="Tietje A.M."/>
            <person name="Marsh S.A."/>
            <person name="Felix M.A."/>
            <person name="Shapira M."/>
            <person name="Kaleta C."/>
            <person name="Schulenburg H."/>
            <person name="Samuel B."/>
        </authorList>
    </citation>
    <scope>NUCLEOTIDE SEQUENCE [LARGE SCALE GENOMIC DNA]</scope>
    <source>
        <strain evidence="11 12">BIGb0172</strain>
    </source>
</reference>
<dbReference type="GO" id="GO:0004156">
    <property type="term" value="F:dihydropteroate synthase activity"/>
    <property type="evidence" value="ECO:0007669"/>
    <property type="project" value="UniProtKB-EC"/>
</dbReference>
<name>A0A7G5EP80_9BURK</name>
<dbReference type="Pfam" id="PF00809">
    <property type="entry name" value="Pterin_bind"/>
    <property type="match status" value="1"/>
</dbReference>
<evidence type="ECO:0000256" key="5">
    <source>
        <dbReference type="ARBA" id="ARBA00022679"/>
    </source>
</evidence>
<dbReference type="GO" id="GO:0005829">
    <property type="term" value="C:cytosol"/>
    <property type="evidence" value="ECO:0007669"/>
    <property type="project" value="TreeGrafter"/>
</dbReference>
<dbReference type="NCBIfam" id="TIGR01496">
    <property type="entry name" value="DHPS"/>
    <property type="match status" value="1"/>
</dbReference>
<dbReference type="UniPathway" id="UPA00077">
    <property type="reaction ID" value="UER00156"/>
</dbReference>
<evidence type="ECO:0000313" key="12">
    <source>
        <dbReference type="Proteomes" id="UP000515240"/>
    </source>
</evidence>
<dbReference type="GO" id="GO:0046654">
    <property type="term" value="P:tetrahydrofolate biosynthetic process"/>
    <property type="evidence" value="ECO:0007669"/>
    <property type="project" value="UniProtKB-UniPathway"/>
</dbReference>
<dbReference type="PROSITE" id="PS50972">
    <property type="entry name" value="PTERIN_BINDING"/>
    <property type="match status" value="1"/>
</dbReference>
<dbReference type="SUPFAM" id="SSF51717">
    <property type="entry name" value="Dihydropteroate synthetase-like"/>
    <property type="match status" value="1"/>
</dbReference>
<protein>
    <recommendedName>
        <fullName evidence="4 9">Dihydropteroate synthase</fullName>
        <shortName evidence="9">DHPS</shortName>
        <ecNumber evidence="4 9">2.5.1.15</ecNumber>
    </recommendedName>
    <alternativeName>
        <fullName evidence="9">Dihydropteroate pyrophosphorylase</fullName>
    </alternativeName>
</protein>
<feature type="domain" description="Pterin-binding" evidence="10">
    <location>
        <begin position="17"/>
        <end position="271"/>
    </location>
</feature>
<dbReference type="PANTHER" id="PTHR20941">
    <property type="entry name" value="FOLATE SYNTHESIS PROTEINS"/>
    <property type="match status" value="1"/>
</dbReference>
<evidence type="ECO:0000256" key="1">
    <source>
        <dbReference type="ARBA" id="ARBA00000012"/>
    </source>
</evidence>
<dbReference type="InterPro" id="IPR006390">
    <property type="entry name" value="DHP_synth_dom"/>
</dbReference>
<keyword evidence="12" id="KW-1185">Reference proteome</keyword>
<evidence type="ECO:0000313" key="11">
    <source>
        <dbReference type="EMBL" id="QMV75805.1"/>
    </source>
</evidence>
<dbReference type="EC" id="2.5.1.15" evidence="4 9"/>
<evidence type="ECO:0000256" key="2">
    <source>
        <dbReference type="ARBA" id="ARBA00001946"/>
    </source>
</evidence>
<keyword evidence="6 9" id="KW-0479">Metal-binding</keyword>
<dbReference type="AlphaFoldDB" id="A0A7G5EP80"/>
<dbReference type="PROSITE" id="PS00792">
    <property type="entry name" value="DHPS_1"/>
    <property type="match status" value="1"/>
</dbReference>
<gene>
    <name evidence="11" type="primary">folP</name>
    <name evidence="11" type="ORF">HS961_16325</name>
</gene>
<evidence type="ECO:0000256" key="4">
    <source>
        <dbReference type="ARBA" id="ARBA00012458"/>
    </source>
</evidence>
<dbReference type="CDD" id="cd00739">
    <property type="entry name" value="DHPS"/>
    <property type="match status" value="1"/>
</dbReference>
<comment type="function">
    <text evidence="9">Catalyzes the condensation of para-aminobenzoate (pABA) with 6-hydroxymethyl-7,8-dihydropterin diphosphate (DHPt-PP) to form 7,8-dihydropteroate (H2Pte), the immediate precursor of folate derivatives.</text>
</comment>
<evidence type="ECO:0000256" key="8">
    <source>
        <dbReference type="ARBA" id="ARBA00022909"/>
    </source>
</evidence>
<dbReference type="GO" id="GO:0046656">
    <property type="term" value="P:folic acid biosynthetic process"/>
    <property type="evidence" value="ECO:0007669"/>
    <property type="project" value="UniProtKB-KW"/>
</dbReference>
<dbReference type="GO" id="GO:0046872">
    <property type="term" value="F:metal ion binding"/>
    <property type="evidence" value="ECO:0007669"/>
    <property type="project" value="UniProtKB-KW"/>
</dbReference>
<evidence type="ECO:0000259" key="10">
    <source>
        <dbReference type="PROSITE" id="PS50972"/>
    </source>
</evidence>
<dbReference type="PROSITE" id="PS00793">
    <property type="entry name" value="DHPS_2"/>
    <property type="match status" value="1"/>
</dbReference>
<dbReference type="Gene3D" id="3.20.20.20">
    <property type="entry name" value="Dihydropteroate synthase-like"/>
    <property type="match status" value="1"/>
</dbReference>
<evidence type="ECO:0000256" key="7">
    <source>
        <dbReference type="ARBA" id="ARBA00022842"/>
    </source>
</evidence>
<keyword evidence="7 9" id="KW-0460">Magnesium</keyword>
<dbReference type="EMBL" id="CP058554">
    <property type="protein sequence ID" value="QMV75805.1"/>
    <property type="molecule type" value="Genomic_DNA"/>
</dbReference>
<keyword evidence="5 9" id="KW-0808">Transferase</keyword>
<dbReference type="InterPro" id="IPR045031">
    <property type="entry name" value="DHP_synth-like"/>
</dbReference>
<organism evidence="11 12">
    <name type="scientific">Comamonas piscis</name>
    <dbReference type="NCBI Taxonomy" id="1562974"/>
    <lineage>
        <taxon>Bacteria</taxon>
        <taxon>Pseudomonadati</taxon>
        <taxon>Pseudomonadota</taxon>
        <taxon>Betaproteobacteria</taxon>
        <taxon>Burkholderiales</taxon>
        <taxon>Comamonadaceae</taxon>
        <taxon>Comamonas</taxon>
    </lineage>
</organism>
<proteinExistence type="inferred from homology"/>
<comment type="catalytic activity">
    <reaction evidence="1">
        <text>(7,8-dihydropterin-6-yl)methyl diphosphate + 4-aminobenzoate = 7,8-dihydropteroate + diphosphate</text>
        <dbReference type="Rhea" id="RHEA:19949"/>
        <dbReference type="ChEBI" id="CHEBI:17836"/>
        <dbReference type="ChEBI" id="CHEBI:17839"/>
        <dbReference type="ChEBI" id="CHEBI:33019"/>
        <dbReference type="ChEBI" id="CHEBI:72950"/>
        <dbReference type="EC" id="2.5.1.15"/>
    </reaction>
</comment>
<dbReference type="InterPro" id="IPR000489">
    <property type="entry name" value="Pterin-binding_dom"/>
</dbReference>
<evidence type="ECO:0000256" key="6">
    <source>
        <dbReference type="ARBA" id="ARBA00022723"/>
    </source>
</evidence>
<comment type="similarity">
    <text evidence="9">Belongs to the DHPS family.</text>
</comment>
<dbReference type="PANTHER" id="PTHR20941:SF1">
    <property type="entry name" value="FOLIC ACID SYNTHESIS PROTEIN FOL1"/>
    <property type="match status" value="1"/>
</dbReference>
<keyword evidence="8 9" id="KW-0289">Folate biosynthesis</keyword>
<dbReference type="KEGG" id="cpis:HS961_16325"/>